<dbReference type="eggNOG" id="KOG0147">
    <property type="taxonomic scope" value="Eukaryota"/>
</dbReference>
<dbReference type="STRING" id="7244.B4MCI7"/>
<evidence type="ECO:0000256" key="6">
    <source>
        <dbReference type="SAM" id="Phobius"/>
    </source>
</evidence>
<dbReference type="PhylomeDB" id="B4MCI7"/>
<dbReference type="SMR" id="B4MCI7"/>
<evidence type="ECO:0000256" key="1">
    <source>
        <dbReference type="ARBA" id="ARBA00004473"/>
    </source>
</evidence>
<dbReference type="SUPFAM" id="SSF54928">
    <property type="entry name" value="RNA-binding domain, RBD"/>
    <property type="match status" value="1"/>
</dbReference>
<dbReference type="InterPro" id="IPR041885">
    <property type="entry name" value="MAN1_winged_helix_dom"/>
</dbReference>
<reference evidence="8 9" key="1">
    <citation type="journal article" date="2007" name="Nature">
        <title>Evolution of genes and genomes on the Drosophila phylogeny.</title>
        <authorList>
            <consortium name="Drosophila 12 Genomes Consortium"/>
            <person name="Clark A.G."/>
            <person name="Eisen M.B."/>
            <person name="Smith D.R."/>
            <person name="Bergman C.M."/>
            <person name="Oliver B."/>
            <person name="Markow T.A."/>
            <person name="Kaufman T.C."/>
            <person name="Kellis M."/>
            <person name="Gelbart W."/>
            <person name="Iyer V.N."/>
            <person name="Pollard D.A."/>
            <person name="Sackton T.B."/>
            <person name="Larracuente A.M."/>
            <person name="Singh N.D."/>
            <person name="Abad J.P."/>
            <person name="Abt D.N."/>
            <person name="Adryan B."/>
            <person name="Aguade M."/>
            <person name="Akashi H."/>
            <person name="Anderson W.W."/>
            <person name="Aquadro C.F."/>
            <person name="Ardell D.H."/>
            <person name="Arguello R."/>
            <person name="Artieri C.G."/>
            <person name="Barbash D.A."/>
            <person name="Barker D."/>
            <person name="Barsanti P."/>
            <person name="Batterham P."/>
            <person name="Batzoglou S."/>
            <person name="Begun D."/>
            <person name="Bhutkar A."/>
            <person name="Blanco E."/>
            <person name="Bosak S.A."/>
            <person name="Bradley R.K."/>
            <person name="Brand A.D."/>
            <person name="Brent M.R."/>
            <person name="Brooks A.N."/>
            <person name="Brown R.H."/>
            <person name="Butlin R.K."/>
            <person name="Caggese C."/>
            <person name="Calvi B.R."/>
            <person name="Bernardo de Carvalho A."/>
            <person name="Caspi A."/>
            <person name="Castrezana S."/>
            <person name="Celniker S.E."/>
            <person name="Chang J.L."/>
            <person name="Chapple C."/>
            <person name="Chatterji S."/>
            <person name="Chinwalla A."/>
            <person name="Civetta A."/>
            <person name="Clifton S.W."/>
            <person name="Comeron J.M."/>
            <person name="Costello J.C."/>
            <person name="Coyne J.A."/>
            <person name="Daub J."/>
            <person name="David R.G."/>
            <person name="Delcher A.L."/>
            <person name="Delehaunty K."/>
            <person name="Do C.B."/>
            <person name="Ebling H."/>
            <person name="Edwards K."/>
            <person name="Eickbush T."/>
            <person name="Evans J.D."/>
            <person name="Filipski A."/>
            <person name="Findeiss S."/>
            <person name="Freyhult E."/>
            <person name="Fulton L."/>
            <person name="Fulton R."/>
            <person name="Garcia A.C."/>
            <person name="Gardiner A."/>
            <person name="Garfield D.A."/>
            <person name="Garvin B.E."/>
            <person name="Gibson G."/>
            <person name="Gilbert D."/>
            <person name="Gnerre S."/>
            <person name="Godfrey J."/>
            <person name="Good R."/>
            <person name="Gotea V."/>
            <person name="Gravely B."/>
            <person name="Greenberg A.J."/>
            <person name="Griffiths-Jones S."/>
            <person name="Gross S."/>
            <person name="Guigo R."/>
            <person name="Gustafson E.A."/>
            <person name="Haerty W."/>
            <person name="Hahn M.W."/>
            <person name="Halligan D.L."/>
            <person name="Halpern A.L."/>
            <person name="Halter G.M."/>
            <person name="Han M.V."/>
            <person name="Heger A."/>
            <person name="Hillier L."/>
            <person name="Hinrichs A.S."/>
            <person name="Holmes I."/>
            <person name="Hoskins R.A."/>
            <person name="Hubisz M.J."/>
            <person name="Hultmark D."/>
            <person name="Huntley M.A."/>
            <person name="Jaffe D.B."/>
            <person name="Jagadeeshan S."/>
            <person name="Jeck W.R."/>
            <person name="Johnson J."/>
            <person name="Jones C.D."/>
            <person name="Jordan W.C."/>
            <person name="Karpen G.H."/>
            <person name="Kataoka E."/>
            <person name="Keightley P.D."/>
            <person name="Kheradpour P."/>
            <person name="Kirkness E.F."/>
            <person name="Koerich L.B."/>
            <person name="Kristiansen K."/>
            <person name="Kudrna D."/>
            <person name="Kulathinal R.J."/>
            <person name="Kumar S."/>
            <person name="Kwok R."/>
            <person name="Lander E."/>
            <person name="Langley C.H."/>
            <person name="Lapoint R."/>
            <person name="Lazzaro B.P."/>
            <person name="Lee S.J."/>
            <person name="Levesque L."/>
            <person name="Li R."/>
            <person name="Lin C.F."/>
            <person name="Lin M.F."/>
            <person name="Lindblad-Toh K."/>
            <person name="Llopart A."/>
            <person name="Long M."/>
            <person name="Low L."/>
            <person name="Lozovsky E."/>
            <person name="Lu J."/>
            <person name="Luo M."/>
            <person name="Machado C.A."/>
            <person name="Makalowski W."/>
            <person name="Marzo M."/>
            <person name="Matsuda M."/>
            <person name="Matzkin L."/>
            <person name="McAllister B."/>
            <person name="McBride C.S."/>
            <person name="McKernan B."/>
            <person name="McKernan K."/>
            <person name="Mendez-Lago M."/>
            <person name="Minx P."/>
            <person name="Mollenhauer M.U."/>
            <person name="Montooth K."/>
            <person name="Mount S.M."/>
            <person name="Mu X."/>
            <person name="Myers E."/>
            <person name="Negre B."/>
            <person name="Newfeld S."/>
            <person name="Nielsen R."/>
            <person name="Noor M.A."/>
            <person name="O'Grady P."/>
            <person name="Pachter L."/>
            <person name="Papaceit M."/>
            <person name="Parisi M.J."/>
            <person name="Parisi M."/>
            <person name="Parts L."/>
            <person name="Pedersen J.S."/>
            <person name="Pesole G."/>
            <person name="Phillippy A.M."/>
            <person name="Ponting C.P."/>
            <person name="Pop M."/>
            <person name="Porcelli D."/>
            <person name="Powell J.R."/>
            <person name="Prohaska S."/>
            <person name="Pruitt K."/>
            <person name="Puig M."/>
            <person name="Quesneville H."/>
            <person name="Ram K.R."/>
            <person name="Rand D."/>
            <person name="Rasmussen M.D."/>
            <person name="Reed L.K."/>
            <person name="Reenan R."/>
            <person name="Reily A."/>
            <person name="Remington K.A."/>
            <person name="Rieger T.T."/>
            <person name="Ritchie M.G."/>
            <person name="Robin C."/>
            <person name="Rogers Y.H."/>
            <person name="Rohde C."/>
            <person name="Rozas J."/>
            <person name="Rubenfield M.J."/>
            <person name="Ruiz A."/>
            <person name="Russo S."/>
            <person name="Salzberg S.L."/>
            <person name="Sanchez-Gracia A."/>
            <person name="Saranga D.J."/>
            <person name="Sato H."/>
            <person name="Schaeffer S.W."/>
            <person name="Schatz M.C."/>
            <person name="Schlenke T."/>
            <person name="Schwartz R."/>
            <person name="Segarra C."/>
            <person name="Singh R.S."/>
            <person name="Sirot L."/>
            <person name="Sirota M."/>
            <person name="Sisneros N.B."/>
            <person name="Smith C.D."/>
            <person name="Smith T.F."/>
            <person name="Spieth J."/>
            <person name="Stage D.E."/>
            <person name="Stark A."/>
            <person name="Stephan W."/>
            <person name="Strausberg R.L."/>
            <person name="Strempel S."/>
            <person name="Sturgill D."/>
            <person name="Sutton G."/>
            <person name="Sutton G.G."/>
            <person name="Tao W."/>
            <person name="Teichmann S."/>
            <person name="Tobari Y.N."/>
            <person name="Tomimura Y."/>
            <person name="Tsolas J.M."/>
            <person name="Valente V.L."/>
            <person name="Venter E."/>
            <person name="Venter J.C."/>
            <person name="Vicario S."/>
            <person name="Vieira F.G."/>
            <person name="Vilella A.J."/>
            <person name="Villasante A."/>
            <person name="Walenz B."/>
            <person name="Wang J."/>
            <person name="Wasserman M."/>
            <person name="Watts T."/>
            <person name="Wilson D."/>
            <person name="Wilson R.K."/>
            <person name="Wing R.A."/>
            <person name="Wolfner M.F."/>
            <person name="Wong A."/>
            <person name="Wong G.K."/>
            <person name="Wu C.I."/>
            <person name="Wu G."/>
            <person name="Yamamoto D."/>
            <person name="Yang H.P."/>
            <person name="Yang S.P."/>
            <person name="Yorke J.A."/>
            <person name="Yoshida K."/>
            <person name="Zdobnov E."/>
            <person name="Zhang P."/>
            <person name="Zhang Y."/>
            <person name="Zimin A.V."/>
            <person name="Baldwin J."/>
            <person name="Abdouelleil A."/>
            <person name="Abdulkadir J."/>
            <person name="Abebe A."/>
            <person name="Abera B."/>
            <person name="Abreu J."/>
            <person name="Acer S.C."/>
            <person name="Aftuck L."/>
            <person name="Alexander A."/>
            <person name="An P."/>
            <person name="Anderson E."/>
            <person name="Anderson S."/>
            <person name="Arachi H."/>
            <person name="Azer M."/>
            <person name="Bachantsang P."/>
            <person name="Barry A."/>
            <person name="Bayul T."/>
            <person name="Berlin A."/>
            <person name="Bessette D."/>
            <person name="Bloom T."/>
            <person name="Blye J."/>
            <person name="Boguslavskiy L."/>
            <person name="Bonnet C."/>
            <person name="Boukhgalter B."/>
            <person name="Bourzgui I."/>
            <person name="Brown A."/>
            <person name="Cahill P."/>
            <person name="Channer S."/>
            <person name="Cheshatsang Y."/>
            <person name="Chuda L."/>
            <person name="Citroen M."/>
            <person name="Collymore A."/>
            <person name="Cooke P."/>
            <person name="Costello M."/>
            <person name="D'Aco K."/>
            <person name="Daza R."/>
            <person name="De Haan G."/>
            <person name="DeGray S."/>
            <person name="DeMaso C."/>
            <person name="Dhargay N."/>
            <person name="Dooley K."/>
            <person name="Dooley E."/>
            <person name="Doricent M."/>
            <person name="Dorje P."/>
            <person name="Dorjee K."/>
            <person name="Dupes A."/>
            <person name="Elong R."/>
            <person name="Falk J."/>
            <person name="Farina A."/>
            <person name="Faro S."/>
            <person name="Ferguson D."/>
            <person name="Fisher S."/>
            <person name="Foley C.D."/>
            <person name="Franke A."/>
            <person name="Friedrich D."/>
            <person name="Gadbois L."/>
            <person name="Gearin G."/>
            <person name="Gearin C.R."/>
            <person name="Giannoukos G."/>
            <person name="Goode T."/>
            <person name="Graham J."/>
            <person name="Grandbois E."/>
            <person name="Grewal S."/>
            <person name="Gyaltsen K."/>
            <person name="Hafez N."/>
            <person name="Hagos B."/>
            <person name="Hall J."/>
            <person name="Henson C."/>
            <person name="Hollinger A."/>
            <person name="Honan T."/>
            <person name="Huard M.D."/>
            <person name="Hughes L."/>
            <person name="Hurhula B."/>
            <person name="Husby M.E."/>
            <person name="Kamat A."/>
            <person name="Kanga B."/>
            <person name="Kashin S."/>
            <person name="Khazanovich D."/>
            <person name="Kisner P."/>
            <person name="Lance K."/>
            <person name="Lara M."/>
            <person name="Lee W."/>
            <person name="Lennon N."/>
            <person name="Letendre F."/>
            <person name="LeVine R."/>
            <person name="Lipovsky A."/>
            <person name="Liu X."/>
            <person name="Liu J."/>
            <person name="Liu S."/>
            <person name="Lokyitsang T."/>
            <person name="Lokyitsang Y."/>
            <person name="Lubonja R."/>
            <person name="Lui A."/>
            <person name="MacDonald P."/>
            <person name="Magnisalis V."/>
            <person name="Maru K."/>
            <person name="Matthews C."/>
            <person name="McCusker W."/>
            <person name="McDonough S."/>
            <person name="Mehta T."/>
            <person name="Meldrim J."/>
            <person name="Meneus L."/>
            <person name="Mihai O."/>
            <person name="Mihalev A."/>
            <person name="Mihova T."/>
            <person name="Mittelman R."/>
            <person name="Mlenga V."/>
            <person name="Montmayeur A."/>
            <person name="Mulrain L."/>
            <person name="Navidi A."/>
            <person name="Naylor J."/>
            <person name="Negash T."/>
            <person name="Nguyen T."/>
            <person name="Nguyen N."/>
            <person name="Nicol R."/>
            <person name="Norbu C."/>
            <person name="Norbu N."/>
            <person name="Novod N."/>
            <person name="O'Neill B."/>
            <person name="Osman S."/>
            <person name="Markiewicz E."/>
            <person name="Oyono O.L."/>
            <person name="Patti C."/>
            <person name="Phunkhang P."/>
            <person name="Pierre F."/>
            <person name="Priest M."/>
            <person name="Raghuraman S."/>
            <person name="Rege F."/>
            <person name="Reyes R."/>
            <person name="Rise C."/>
            <person name="Rogov P."/>
            <person name="Ross K."/>
            <person name="Ryan E."/>
            <person name="Settipalli S."/>
            <person name="Shea T."/>
            <person name="Sherpa N."/>
            <person name="Shi L."/>
            <person name="Shih D."/>
            <person name="Sparrow T."/>
            <person name="Spaulding J."/>
            <person name="Stalker J."/>
            <person name="Stange-Thomann N."/>
            <person name="Stavropoulos S."/>
            <person name="Stone C."/>
            <person name="Strader C."/>
            <person name="Tesfaye S."/>
            <person name="Thomson T."/>
            <person name="Thoulutsang Y."/>
            <person name="Thoulutsang D."/>
            <person name="Topham K."/>
            <person name="Topping I."/>
            <person name="Tsamla T."/>
            <person name="Vassiliev H."/>
            <person name="Vo A."/>
            <person name="Wangchuk T."/>
            <person name="Wangdi T."/>
            <person name="Weiand M."/>
            <person name="Wilkinson J."/>
            <person name="Wilson A."/>
            <person name="Yadav S."/>
            <person name="Young G."/>
            <person name="Yu Q."/>
            <person name="Zembek L."/>
            <person name="Zhong D."/>
            <person name="Zimmer A."/>
            <person name="Zwirko Z."/>
            <person name="Jaffe D.B."/>
            <person name="Alvarez P."/>
            <person name="Brockman W."/>
            <person name="Butler J."/>
            <person name="Chin C."/>
            <person name="Gnerre S."/>
            <person name="Grabherr M."/>
            <person name="Kleber M."/>
            <person name="Mauceli E."/>
            <person name="MacCallum I."/>
        </authorList>
    </citation>
    <scope>NUCLEOTIDE SEQUENCE [LARGE SCALE GENOMIC DNA]</scope>
    <source>
        <strain evidence="9">Tucson 15010-1051.87</strain>
    </source>
</reference>
<dbReference type="GO" id="GO:0006998">
    <property type="term" value="P:nuclear envelope organization"/>
    <property type="evidence" value="ECO:0007669"/>
    <property type="project" value="TreeGrafter"/>
</dbReference>
<dbReference type="EMBL" id="CH940659">
    <property type="protein sequence ID" value="EDW71375.1"/>
    <property type="molecule type" value="Genomic_DNA"/>
</dbReference>
<dbReference type="CDD" id="cd12934">
    <property type="entry name" value="LEM"/>
    <property type="match status" value="1"/>
</dbReference>
<comment type="subcellular location">
    <subcellularLocation>
        <location evidence="1">Nucleus inner membrane</location>
        <topology evidence="1">Multi-pass membrane protein</topology>
    </subcellularLocation>
</comment>
<dbReference type="FunCoup" id="B4MCI7">
    <property type="interactions" value="1563"/>
</dbReference>
<sequence length="641" mass="74091">MSAEYFDRLSDIEIKRILMQLGLPNTPVTETTRPILIKKILKNIKKEKLKSGKVTNYVLFCNEKQPRPTIPIQESLNILENDLENKINARRNLSSHHKCHADNNTEKNVGLTVYAPRFHLESDYENENELHSLNATSKYRKPLVYSTDKSAGYLKVYGKSNNCDGGVVNRLLSFRDASIKKKISFKDGYPVHASKSLMRNSFIQKLFAFNAKSFLKTPDVSQNIIPPVLIASLLLFLIMISILYTARKFDSSPISQKDIKYTMCNENDNNPQASSQKIKCINEDLLNKAMYISNELFKCLNERARLHHCISEDHSAMLDMREFRKALSRNSEIHNRNLQNKLLAMEYLIDQNPQWMINTIVSTYNSSEKTVSFELIEPNLPFKCLIFKKITRFFTVLGLLIVLISGCLIVYFLSVVYRMKQKESLLITEQFIKDIINELMYRCSHAENTEILINQLQDKFVPAQNRHKLLYSWNKALQILEGNDNRVIFGMIIRNGEQLRTITLNKNIAIRDFGTSKKWQSSAFDNSNKILNPPTSCLKIRHMFDATEIKEHNLRQSIIESIFEKVGPSCNICDIQLDTQSCCVYIRCASEADAGIVHNEINGWWFDKRLISIKFLRLERYLNRFPKSLSNSSYLKSSNVN</sequence>
<evidence type="ECO:0000259" key="7">
    <source>
        <dbReference type="PROSITE" id="PS50954"/>
    </source>
</evidence>
<evidence type="ECO:0000313" key="9">
    <source>
        <dbReference type="Proteomes" id="UP000008792"/>
    </source>
</evidence>
<evidence type="ECO:0000256" key="2">
    <source>
        <dbReference type="ARBA" id="ARBA00022692"/>
    </source>
</evidence>
<dbReference type="PROSITE" id="PS50954">
    <property type="entry name" value="LEM"/>
    <property type="match status" value="1"/>
</dbReference>
<dbReference type="PANTHER" id="PTHR13428:SF12">
    <property type="entry name" value="INNER NUCLEAR MEMBRANE PROTEIN MAN1"/>
    <property type="match status" value="1"/>
</dbReference>
<dbReference type="InterPro" id="IPR012677">
    <property type="entry name" value="Nucleotide-bd_a/b_plait_sf"/>
</dbReference>
<accession>B4MCI7</accession>
<dbReference type="InterPro" id="IPR035979">
    <property type="entry name" value="RBD_domain_sf"/>
</dbReference>
<keyword evidence="4 6" id="KW-0472">Membrane</keyword>
<feature type="transmembrane region" description="Helical" evidence="6">
    <location>
        <begin position="393"/>
        <end position="417"/>
    </location>
</feature>
<feature type="domain" description="LEM" evidence="7">
    <location>
        <begin position="3"/>
        <end position="47"/>
    </location>
</feature>
<name>B4MCI7_DROVI</name>
<organism evidence="8 9">
    <name type="scientific">Drosophila virilis</name>
    <name type="common">Fruit fly</name>
    <dbReference type="NCBI Taxonomy" id="7244"/>
    <lineage>
        <taxon>Eukaryota</taxon>
        <taxon>Metazoa</taxon>
        <taxon>Ecdysozoa</taxon>
        <taxon>Arthropoda</taxon>
        <taxon>Hexapoda</taxon>
        <taxon>Insecta</taxon>
        <taxon>Pterygota</taxon>
        <taxon>Neoptera</taxon>
        <taxon>Endopterygota</taxon>
        <taxon>Diptera</taxon>
        <taxon>Brachycera</taxon>
        <taxon>Muscomorpha</taxon>
        <taxon>Ephydroidea</taxon>
        <taxon>Drosophilidae</taxon>
        <taxon>Drosophila</taxon>
    </lineage>
</organism>
<dbReference type="SMART" id="SM00540">
    <property type="entry name" value="LEM"/>
    <property type="match status" value="1"/>
</dbReference>
<dbReference type="KEGG" id="dvi:6635397"/>
<dbReference type="HOGENOM" id="CLU_011086_0_0_1"/>
<evidence type="ECO:0000256" key="4">
    <source>
        <dbReference type="ARBA" id="ARBA00023136"/>
    </source>
</evidence>
<dbReference type="Gene3D" id="1.10.10.1180">
    <property type="entry name" value="MAN1, winged-helix domain"/>
    <property type="match status" value="1"/>
</dbReference>
<keyword evidence="2 6" id="KW-0812">Transmembrane</keyword>
<keyword evidence="5" id="KW-0539">Nucleus</keyword>
<dbReference type="AlphaFoldDB" id="B4MCI7"/>
<protein>
    <recommendedName>
        <fullName evidence="7">LEM domain-containing protein</fullName>
    </recommendedName>
</protein>
<gene>
    <name evidence="8" type="primary">Dvir\GJ19700</name>
    <name evidence="8" type="ORF">Dvir_GJ19700</name>
</gene>
<dbReference type="PANTHER" id="PTHR13428">
    <property type="entry name" value="INNER NUCLEAR MEMBRANE PROTEIN MAN1 LEM DOMAIN CONTAINING PROTEIN"/>
    <property type="match status" value="1"/>
</dbReference>
<evidence type="ECO:0000313" key="8">
    <source>
        <dbReference type="EMBL" id="EDW71375.1"/>
    </source>
</evidence>
<dbReference type="InParanoid" id="B4MCI7"/>
<dbReference type="SUPFAM" id="SSF63451">
    <property type="entry name" value="LEM domain"/>
    <property type="match status" value="1"/>
</dbReference>
<dbReference type="Proteomes" id="UP000008792">
    <property type="component" value="Unassembled WGS sequence"/>
</dbReference>
<dbReference type="InterPro" id="IPR052277">
    <property type="entry name" value="INM_ESCRT-Associated"/>
</dbReference>
<dbReference type="InterPro" id="IPR003887">
    <property type="entry name" value="LEM_dom"/>
</dbReference>
<keyword evidence="9" id="KW-1185">Reference proteome</keyword>
<dbReference type="Pfam" id="PF03020">
    <property type="entry name" value="LEM"/>
    <property type="match status" value="1"/>
</dbReference>
<feature type="transmembrane region" description="Helical" evidence="6">
    <location>
        <begin position="224"/>
        <end position="246"/>
    </location>
</feature>
<dbReference type="GO" id="GO:0031490">
    <property type="term" value="F:chromatin DNA binding"/>
    <property type="evidence" value="ECO:0007669"/>
    <property type="project" value="TreeGrafter"/>
</dbReference>
<evidence type="ECO:0000256" key="3">
    <source>
        <dbReference type="ARBA" id="ARBA00022989"/>
    </source>
</evidence>
<dbReference type="GO" id="GO:0030514">
    <property type="term" value="P:negative regulation of BMP signaling pathway"/>
    <property type="evidence" value="ECO:0007669"/>
    <property type="project" value="TreeGrafter"/>
</dbReference>
<dbReference type="OrthoDB" id="118234at2759"/>
<proteinExistence type="predicted"/>
<dbReference type="GO" id="GO:0005637">
    <property type="term" value="C:nuclear inner membrane"/>
    <property type="evidence" value="ECO:0007669"/>
    <property type="project" value="UniProtKB-SubCell"/>
</dbReference>
<dbReference type="Gene3D" id="3.30.70.330">
    <property type="match status" value="1"/>
</dbReference>
<keyword evidence="3 6" id="KW-1133">Transmembrane helix</keyword>
<evidence type="ECO:0000256" key="5">
    <source>
        <dbReference type="ARBA" id="ARBA00023242"/>
    </source>
</evidence>
<dbReference type="OMA" id="DAGMIHN"/>
<dbReference type="InterPro" id="IPR011015">
    <property type="entry name" value="LEM/LEM-like_dom_sf"/>
</dbReference>
<dbReference type="Gene3D" id="1.10.720.40">
    <property type="match status" value="1"/>
</dbReference>